<comment type="caution">
    <text evidence="1">The sequence shown here is derived from an EMBL/GenBank/DDBJ whole genome shotgun (WGS) entry which is preliminary data.</text>
</comment>
<keyword evidence="2" id="KW-1185">Reference proteome</keyword>
<protein>
    <submittedName>
        <fullName evidence="1">Uncharacterized protein</fullName>
    </submittedName>
</protein>
<gene>
    <name evidence="1" type="ORF">EVOR1521_LOCUS5342</name>
</gene>
<dbReference type="AlphaFoldDB" id="A0AA36MKW3"/>
<dbReference type="Proteomes" id="UP001178507">
    <property type="component" value="Unassembled WGS sequence"/>
</dbReference>
<reference evidence="1" key="1">
    <citation type="submission" date="2023-08" db="EMBL/GenBank/DDBJ databases">
        <authorList>
            <person name="Chen Y."/>
            <person name="Shah S."/>
            <person name="Dougan E. K."/>
            <person name="Thang M."/>
            <person name="Chan C."/>
        </authorList>
    </citation>
    <scope>NUCLEOTIDE SEQUENCE</scope>
</reference>
<dbReference type="EMBL" id="CAUJNA010000374">
    <property type="protein sequence ID" value="CAJ1376229.1"/>
    <property type="molecule type" value="Genomic_DNA"/>
</dbReference>
<evidence type="ECO:0000313" key="2">
    <source>
        <dbReference type="Proteomes" id="UP001178507"/>
    </source>
</evidence>
<accession>A0AA36MKW3</accession>
<proteinExistence type="predicted"/>
<organism evidence="1 2">
    <name type="scientific">Effrenium voratum</name>
    <dbReference type="NCBI Taxonomy" id="2562239"/>
    <lineage>
        <taxon>Eukaryota</taxon>
        <taxon>Sar</taxon>
        <taxon>Alveolata</taxon>
        <taxon>Dinophyceae</taxon>
        <taxon>Suessiales</taxon>
        <taxon>Symbiodiniaceae</taxon>
        <taxon>Effrenium</taxon>
    </lineage>
</organism>
<name>A0AA36MKW3_9DINO</name>
<sequence length="174" mass="19516">MQHMTRPDLALMAVEKYAGVKTIATAFAKFGFTSASFEVQDDGVFQNILTGLGFAYGLALTLRLYKSRGFNFEAPVCSTWIWLNRPGPAFLYHLRLQSETCIDFSSANTMVARTCIYLYILSTLGLCWCIEQPASSLLEKHVCFEWLSKQCTVYKAFVWMGSYGGGCGLAFIQY</sequence>
<evidence type="ECO:0000313" key="1">
    <source>
        <dbReference type="EMBL" id="CAJ1376229.1"/>
    </source>
</evidence>